<protein>
    <submittedName>
        <fullName evidence="1">Uncharacterized protein</fullName>
    </submittedName>
</protein>
<organism evidence="1 2">
    <name type="scientific">Hyalomma asiaticum</name>
    <name type="common">Tick</name>
    <dbReference type="NCBI Taxonomy" id="266040"/>
    <lineage>
        <taxon>Eukaryota</taxon>
        <taxon>Metazoa</taxon>
        <taxon>Ecdysozoa</taxon>
        <taxon>Arthropoda</taxon>
        <taxon>Chelicerata</taxon>
        <taxon>Arachnida</taxon>
        <taxon>Acari</taxon>
        <taxon>Parasitiformes</taxon>
        <taxon>Ixodida</taxon>
        <taxon>Ixodoidea</taxon>
        <taxon>Ixodidae</taxon>
        <taxon>Hyalomminae</taxon>
        <taxon>Hyalomma</taxon>
    </lineage>
</organism>
<dbReference type="EMBL" id="CM023491">
    <property type="protein sequence ID" value="KAH6940874.1"/>
    <property type="molecule type" value="Genomic_DNA"/>
</dbReference>
<accession>A0ACB7T3Y3</accession>
<gene>
    <name evidence="1" type="ORF">HPB50_009113</name>
</gene>
<reference evidence="1" key="1">
    <citation type="submission" date="2020-05" db="EMBL/GenBank/DDBJ databases">
        <title>Large-scale comparative analyses of tick genomes elucidate their genetic diversity and vector capacities.</title>
        <authorList>
            <person name="Jia N."/>
            <person name="Wang J."/>
            <person name="Shi W."/>
            <person name="Du L."/>
            <person name="Sun Y."/>
            <person name="Zhan W."/>
            <person name="Jiang J."/>
            <person name="Wang Q."/>
            <person name="Zhang B."/>
            <person name="Ji P."/>
            <person name="Sakyi L.B."/>
            <person name="Cui X."/>
            <person name="Yuan T."/>
            <person name="Jiang B."/>
            <person name="Yang W."/>
            <person name="Lam T.T.-Y."/>
            <person name="Chang Q."/>
            <person name="Ding S."/>
            <person name="Wang X."/>
            <person name="Zhu J."/>
            <person name="Ruan X."/>
            <person name="Zhao L."/>
            <person name="Wei J."/>
            <person name="Que T."/>
            <person name="Du C."/>
            <person name="Cheng J."/>
            <person name="Dai P."/>
            <person name="Han X."/>
            <person name="Huang E."/>
            <person name="Gao Y."/>
            <person name="Liu J."/>
            <person name="Shao H."/>
            <person name="Ye R."/>
            <person name="Li L."/>
            <person name="Wei W."/>
            <person name="Wang X."/>
            <person name="Wang C."/>
            <person name="Yang T."/>
            <person name="Huo Q."/>
            <person name="Li W."/>
            <person name="Guo W."/>
            <person name="Chen H."/>
            <person name="Zhou L."/>
            <person name="Ni X."/>
            <person name="Tian J."/>
            <person name="Zhou Y."/>
            <person name="Sheng Y."/>
            <person name="Liu T."/>
            <person name="Pan Y."/>
            <person name="Xia L."/>
            <person name="Li J."/>
            <person name="Zhao F."/>
            <person name="Cao W."/>
        </authorList>
    </citation>
    <scope>NUCLEOTIDE SEQUENCE</scope>
    <source>
        <strain evidence="1">Hyas-2018</strain>
    </source>
</reference>
<evidence type="ECO:0000313" key="2">
    <source>
        <dbReference type="Proteomes" id="UP000821845"/>
    </source>
</evidence>
<name>A0ACB7T3Y3_HYAAI</name>
<sequence>MEFSHGSLHSLSQAKASAAAKEDCEEEEQKMMETDAEATPAESAERKPESTEAASEATKTEPPPTESELTPTEAAPASKTEEEELKEEKPPPDFETVVTSVADLRVLITSLTEESSNSSNSNGSITDEKRPATRRGSAEAAKAEEGVHHLLLEQLRILLSEWEAQEAVFQQADAALRTRLHREWHQPDTQDIHGSEDAVDSWTMHYKDEYLDEDSSSDESMSQEECNNTGDDQEEEAEVQEDCKDGSGWRVLRKRKIALSLPNGLTNSDEEVPASQPSNQPSSQPSRVTCQVATQTVSPVPTPPPRPVPAVSKESVPAVPKQPVAKTPVPHILARNSTSALMSTMTASSSTWIRPFARPQVDPPRRLTDHHKRPADQHKRPTKVRSLLEAGYTTFTEPTRPSTPQTAHPSVGMATSLASVVSATAPASVVTAAAPASVVTAAAPASVVTATAPASFVTTTTQASAVTATQVMQEQVVMPEEAQGMTAVQESVPEDQSLPPANDIIMEDLCMQDQEQRPAQKTVLVPAVDNSGQEILLHVEYTTIDEASLGNNLQSLPLPTGATLMQNLQMAPPVVQSVPMVQSLMQTLPVSTSTMNIPAMSSLVQTLAVTSSSGDVCMASPLVQTSPVTTSPMELSTAPPPLMQTLPVSSSDVQPSPSLPSSVYNHRREGLITRQRGPPWWKHSNTPSTTKSKEVPPLAPISAPRKIFKSRNMAAMSNNVCSSMDGAVGAVPSGVPASRNDVFVSSQQQHQQLIGSNGSQQLVFVVPQSPPKQQQVVLQQPEVPAVSQDMISQLIPMTQAPPADEPQQPATTMLLQAAVQNTLQTPILILTSDGHLLQVVQQPS</sequence>
<evidence type="ECO:0000313" key="1">
    <source>
        <dbReference type="EMBL" id="KAH6940874.1"/>
    </source>
</evidence>
<dbReference type="Proteomes" id="UP000821845">
    <property type="component" value="Chromosome 11"/>
</dbReference>
<keyword evidence="2" id="KW-1185">Reference proteome</keyword>
<proteinExistence type="predicted"/>
<comment type="caution">
    <text evidence="1">The sequence shown here is derived from an EMBL/GenBank/DDBJ whole genome shotgun (WGS) entry which is preliminary data.</text>
</comment>